<feature type="region of interest" description="Disordered" evidence="1">
    <location>
        <begin position="373"/>
        <end position="393"/>
    </location>
</feature>
<comment type="caution">
    <text evidence="2">The sequence shown here is derived from an EMBL/GenBank/DDBJ whole genome shotgun (WGS) entry which is preliminary data.</text>
</comment>
<reference evidence="2 3" key="1">
    <citation type="submission" date="2019-07" db="EMBL/GenBank/DDBJ databases">
        <title>Whole genome shotgun sequence of Actinotalea fermentans NBRC 105374.</title>
        <authorList>
            <person name="Hosoyama A."/>
            <person name="Uohara A."/>
            <person name="Ohji S."/>
            <person name="Ichikawa N."/>
        </authorList>
    </citation>
    <scope>NUCLEOTIDE SEQUENCE [LARGE SCALE GENOMIC DNA]</scope>
    <source>
        <strain evidence="2 3">NBRC 105374</strain>
    </source>
</reference>
<name>A0A511YZI7_9CELL</name>
<gene>
    <name evidence="2" type="ORF">AFE02nite_22600</name>
</gene>
<dbReference type="OrthoDB" id="5148029at2"/>
<accession>A0A511YZI7</accession>
<dbReference type="EMBL" id="BJYK01000008">
    <property type="protein sequence ID" value="GEN80526.1"/>
    <property type="molecule type" value="Genomic_DNA"/>
</dbReference>
<keyword evidence="3" id="KW-1185">Reference proteome</keyword>
<dbReference type="Proteomes" id="UP000321484">
    <property type="component" value="Unassembled WGS sequence"/>
</dbReference>
<dbReference type="AlphaFoldDB" id="A0A511YZI7"/>
<organism evidence="2 3">
    <name type="scientific">Actinotalea fermentans</name>
    <dbReference type="NCBI Taxonomy" id="43671"/>
    <lineage>
        <taxon>Bacteria</taxon>
        <taxon>Bacillati</taxon>
        <taxon>Actinomycetota</taxon>
        <taxon>Actinomycetes</taxon>
        <taxon>Micrococcales</taxon>
        <taxon>Cellulomonadaceae</taxon>
        <taxon>Actinotalea</taxon>
    </lineage>
</organism>
<dbReference type="RefSeq" id="WP_146819675.1">
    <property type="nucleotide sequence ID" value="NZ_BJYK01000008.1"/>
</dbReference>
<sequence length="393" mass="41448">MTTAHRHTTALPDAAGGPARSSRPTRVRSRAAAAATVLMLMTAACESSAPEPSAEPTPVAVRWIAGRGAAARAATQVVAPPTAPPAGSALPGNVEQTPEEADAAAFGRWFMELFPYIHNTGDTALWEAVSSPECSYCASVLEVVRSDATAGIENAYGPVTVTHARASARWWADPGDYLVSLTLTVAPAEDRGPDGLVTDRRGPTRYDVSVAVALADGEWLVEGVSAAAVQELPLGGEPIADTLPVDVVEPGSDRTSAGVGTSVRYSLLRAYAEATGDLGPLSALESPECTTCSETHAFVTSLADAVRPHGAQVRFETGTCWTGDPLPWVECHVWLSRTIPGRAPSYSHDITRVTWDGTRWAVSRTFQQDEVLPPTAVSDPTSDHRARHLPVVE</sequence>
<evidence type="ECO:0000256" key="1">
    <source>
        <dbReference type="SAM" id="MobiDB-lite"/>
    </source>
</evidence>
<feature type="region of interest" description="Disordered" evidence="1">
    <location>
        <begin position="1"/>
        <end position="28"/>
    </location>
</feature>
<proteinExistence type="predicted"/>
<evidence type="ECO:0000313" key="3">
    <source>
        <dbReference type="Proteomes" id="UP000321484"/>
    </source>
</evidence>
<evidence type="ECO:0000313" key="2">
    <source>
        <dbReference type="EMBL" id="GEN80526.1"/>
    </source>
</evidence>
<protein>
    <submittedName>
        <fullName evidence="2">Uncharacterized protein</fullName>
    </submittedName>
</protein>